<evidence type="ECO:0000313" key="3">
    <source>
        <dbReference type="Proteomes" id="UP000605970"/>
    </source>
</evidence>
<keyword evidence="1" id="KW-1133">Transmembrane helix</keyword>
<gene>
    <name evidence="2" type="ORF">Mgra_00006392</name>
</gene>
<keyword evidence="3" id="KW-1185">Reference proteome</keyword>
<feature type="transmembrane region" description="Helical" evidence="1">
    <location>
        <begin position="56"/>
        <end position="78"/>
    </location>
</feature>
<accession>A0A8S9ZLQ0</accession>
<sequence>MATNQSTTKNISNNNSLCSSSLFTLPTSAIKNSIIIDNLNNKRYERFYVFRINLKIFGIDVLTILNILKNILLLIIIMI</sequence>
<name>A0A8S9ZLQ0_9BILA</name>
<dbReference type="EMBL" id="JABEBT010000062">
    <property type="protein sequence ID" value="KAF7634213.1"/>
    <property type="molecule type" value="Genomic_DNA"/>
</dbReference>
<organism evidence="2 3">
    <name type="scientific">Meloidogyne graminicola</name>
    <dbReference type="NCBI Taxonomy" id="189291"/>
    <lineage>
        <taxon>Eukaryota</taxon>
        <taxon>Metazoa</taxon>
        <taxon>Ecdysozoa</taxon>
        <taxon>Nematoda</taxon>
        <taxon>Chromadorea</taxon>
        <taxon>Rhabditida</taxon>
        <taxon>Tylenchina</taxon>
        <taxon>Tylenchomorpha</taxon>
        <taxon>Tylenchoidea</taxon>
        <taxon>Meloidogynidae</taxon>
        <taxon>Meloidogyninae</taxon>
        <taxon>Meloidogyne</taxon>
    </lineage>
</organism>
<proteinExistence type="predicted"/>
<keyword evidence="1" id="KW-0812">Transmembrane</keyword>
<evidence type="ECO:0000256" key="1">
    <source>
        <dbReference type="SAM" id="Phobius"/>
    </source>
</evidence>
<dbReference type="AlphaFoldDB" id="A0A8S9ZLQ0"/>
<keyword evidence="1" id="KW-0472">Membrane</keyword>
<protein>
    <submittedName>
        <fullName evidence="2">Uncharacterized protein</fullName>
    </submittedName>
</protein>
<dbReference type="Proteomes" id="UP000605970">
    <property type="component" value="Unassembled WGS sequence"/>
</dbReference>
<comment type="caution">
    <text evidence="2">The sequence shown here is derived from an EMBL/GenBank/DDBJ whole genome shotgun (WGS) entry which is preliminary data.</text>
</comment>
<evidence type="ECO:0000313" key="2">
    <source>
        <dbReference type="EMBL" id="KAF7634213.1"/>
    </source>
</evidence>
<reference evidence="2" key="1">
    <citation type="journal article" date="2020" name="Ecol. Evol.">
        <title>Genome structure and content of the rice root-knot nematode (Meloidogyne graminicola).</title>
        <authorList>
            <person name="Phan N.T."/>
            <person name="Danchin E.G.J."/>
            <person name="Klopp C."/>
            <person name="Perfus-Barbeoch L."/>
            <person name="Kozlowski D.K."/>
            <person name="Koutsovoulos G.D."/>
            <person name="Lopez-Roques C."/>
            <person name="Bouchez O."/>
            <person name="Zahm M."/>
            <person name="Besnard G."/>
            <person name="Bellafiore S."/>
        </authorList>
    </citation>
    <scope>NUCLEOTIDE SEQUENCE</scope>
    <source>
        <strain evidence="2">VN-18</strain>
    </source>
</reference>